<feature type="signal peptide" evidence="2">
    <location>
        <begin position="1"/>
        <end position="29"/>
    </location>
</feature>
<evidence type="ECO:0000313" key="5">
    <source>
        <dbReference type="Proteomes" id="UP001602322"/>
    </source>
</evidence>
<feature type="chain" id="PRO_5045655766" evidence="2">
    <location>
        <begin position="30"/>
        <end position="497"/>
    </location>
</feature>
<reference evidence="4 5" key="1">
    <citation type="submission" date="2024-10" db="EMBL/GenBank/DDBJ databases">
        <title>The Natural Products Discovery Center: Release of the First 8490 Sequenced Strains for Exploring Actinobacteria Biosynthetic Diversity.</title>
        <authorList>
            <person name="Kalkreuter E."/>
            <person name="Kautsar S.A."/>
            <person name="Yang D."/>
            <person name="Bader C.D."/>
            <person name="Teijaro C.N."/>
            <person name="Fluegel L."/>
            <person name="Davis C.M."/>
            <person name="Simpson J.R."/>
            <person name="Lauterbach L."/>
            <person name="Steele A.D."/>
            <person name="Gui C."/>
            <person name="Meng S."/>
            <person name="Li G."/>
            <person name="Viehrig K."/>
            <person name="Ye F."/>
            <person name="Su P."/>
            <person name="Kiefer A.F."/>
            <person name="Nichols A."/>
            <person name="Cepeda A.J."/>
            <person name="Yan W."/>
            <person name="Fan B."/>
            <person name="Jiang Y."/>
            <person name="Adhikari A."/>
            <person name="Zheng C.-J."/>
            <person name="Schuster L."/>
            <person name="Cowan T.M."/>
            <person name="Smanski M.J."/>
            <person name="Chevrette M.G."/>
            <person name="De Carvalho L.P.S."/>
            <person name="Shen B."/>
        </authorList>
    </citation>
    <scope>NUCLEOTIDE SEQUENCE [LARGE SCALE GENOMIC DNA]</scope>
    <source>
        <strain evidence="4 5">NPDC012540</strain>
    </source>
</reference>
<dbReference type="InterPro" id="IPR046542">
    <property type="entry name" value="DUF6801"/>
</dbReference>
<feature type="compositionally biased region" description="Acidic residues" evidence="1">
    <location>
        <begin position="201"/>
        <end position="210"/>
    </location>
</feature>
<gene>
    <name evidence="4" type="ORF">ACFY8O_15925</name>
</gene>
<evidence type="ECO:0000256" key="1">
    <source>
        <dbReference type="SAM" id="MobiDB-lite"/>
    </source>
</evidence>
<dbReference type="Pfam" id="PF20611">
    <property type="entry name" value="DUF6801"/>
    <property type="match status" value="1"/>
</dbReference>
<name>A0ABW6X7F0_9ACTN</name>
<protein>
    <submittedName>
        <fullName evidence="4">DUF6801 domain-containing protein</fullName>
    </submittedName>
</protein>
<dbReference type="RefSeq" id="WP_387902448.1">
    <property type="nucleotide sequence ID" value="NZ_JBIBEG010000003.1"/>
</dbReference>
<evidence type="ECO:0000256" key="2">
    <source>
        <dbReference type="SAM" id="SignalP"/>
    </source>
</evidence>
<evidence type="ECO:0000259" key="3">
    <source>
        <dbReference type="Pfam" id="PF20611"/>
    </source>
</evidence>
<sequence>MKGARRRTARGAAVATAVLLGGMIPGAQAVSGVQEVDAELSFTCDFPEGKQPVKAGITAELPESARPGQVIQPEKVVLDLVLPESASAALAESGAATVSAGTSLAVDVSQGEGKARAEWRGTTAEPVPLPEAGDLLLSASGGVPFVKPGASGDLVFEASALTLELTPERADGVPAESASLSVDCAPDPGQEKSLAVVAVEDEDGAGEETEPAPSASWPGEEEATGPEKGAPEVGAKASGSATADAPACVGDHSDGANMVAYVTGYANVTKLKAANKFPVACARITQGFQEIQFIDGVLHFLQNSTIDLDYKGKPQLPPTTGTFLTFGFMPTTATLEMTQVPTGTRPDGTRIENIHSDLAIEGVTSKNRTEVTLDLMLRLYDVKVNGVPLDVGDNCRTSRPFKLGLVGLGTWKDNVLDGYTLASGGELTGSVTIPPFSGCGTDEDLDNLFTASLSGVPGYVKQVQGAPCAAAQHPPEPGGVAFCTDEYEPLDVPEASR</sequence>
<keyword evidence="5" id="KW-1185">Reference proteome</keyword>
<organism evidence="4 5">
    <name type="scientific">Streptomyces argenteolus</name>
    <dbReference type="NCBI Taxonomy" id="67274"/>
    <lineage>
        <taxon>Bacteria</taxon>
        <taxon>Bacillati</taxon>
        <taxon>Actinomycetota</taxon>
        <taxon>Actinomycetes</taxon>
        <taxon>Kitasatosporales</taxon>
        <taxon>Streptomycetaceae</taxon>
        <taxon>Streptomyces</taxon>
    </lineage>
</organism>
<evidence type="ECO:0000313" key="4">
    <source>
        <dbReference type="EMBL" id="MFF5897406.1"/>
    </source>
</evidence>
<proteinExistence type="predicted"/>
<keyword evidence="2" id="KW-0732">Signal</keyword>
<comment type="caution">
    <text evidence="4">The sequence shown here is derived from an EMBL/GenBank/DDBJ whole genome shotgun (WGS) entry which is preliminary data.</text>
</comment>
<dbReference type="Proteomes" id="UP001602322">
    <property type="component" value="Unassembled WGS sequence"/>
</dbReference>
<dbReference type="EMBL" id="JBIBEG010000003">
    <property type="protein sequence ID" value="MFF5897406.1"/>
    <property type="molecule type" value="Genomic_DNA"/>
</dbReference>
<feature type="region of interest" description="Disordered" evidence="1">
    <location>
        <begin position="201"/>
        <end position="245"/>
    </location>
</feature>
<accession>A0ABW6X7F0</accession>
<feature type="domain" description="DUF6801" evidence="3">
    <location>
        <begin position="41"/>
        <end position="195"/>
    </location>
</feature>